<gene>
    <name evidence="1" type="ORF">GJB61_24080</name>
</gene>
<dbReference type="InterPro" id="IPR036638">
    <property type="entry name" value="HLH_DNA-bd_sf"/>
</dbReference>
<proteinExistence type="predicted"/>
<organism evidence="1 2">
    <name type="scientific">Paenibacillus monticola</name>
    <dbReference type="NCBI Taxonomy" id="2666075"/>
    <lineage>
        <taxon>Bacteria</taxon>
        <taxon>Bacillati</taxon>
        <taxon>Bacillota</taxon>
        <taxon>Bacilli</taxon>
        <taxon>Bacillales</taxon>
        <taxon>Paenibacillaceae</taxon>
        <taxon>Paenibacillus</taxon>
    </lineage>
</organism>
<dbReference type="InterPro" id="IPR037208">
    <property type="entry name" value="Spo0E-like_sf"/>
</dbReference>
<dbReference type="RefSeq" id="WP_154121564.1">
    <property type="nucleotide sequence ID" value="NZ_WJXB01000012.1"/>
</dbReference>
<dbReference type="Pfam" id="PF09388">
    <property type="entry name" value="SpoOE-like"/>
    <property type="match status" value="1"/>
</dbReference>
<dbReference type="Gene3D" id="4.10.280.10">
    <property type="entry name" value="Helix-loop-helix DNA-binding domain"/>
    <property type="match status" value="1"/>
</dbReference>
<sequence length="57" mass="6684">MSTDDHRDKIEQARRELNRLALEFGMSDSRVLRQSIKLDALINEYIDVSTDKDSQLF</sequence>
<dbReference type="AlphaFoldDB" id="A0A7X2H9J5"/>
<evidence type="ECO:0000313" key="2">
    <source>
        <dbReference type="Proteomes" id="UP000463051"/>
    </source>
</evidence>
<dbReference type="EMBL" id="WJXB01000012">
    <property type="protein sequence ID" value="MRN56057.1"/>
    <property type="molecule type" value="Genomic_DNA"/>
</dbReference>
<keyword evidence="2" id="KW-1185">Reference proteome</keyword>
<accession>A0A7X2H9J5</accession>
<comment type="caution">
    <text evidence="1">The sequence shown here is derived from an EMBL/GenBank/DDBJ whole genome shotgun (WGS) entry which is preliminary data.</text>
</comment>
<dbReference type="GO" id="GO:0046983">
    <property type="term" value="F:protein dimerization activity"/>
    <property type="evidence" value="ECO:0007669"/>
    <property type="project" value="InterPro"/>
</dbReference>
<reference evidence="1 2" key="1">
    <citation type="submission" date="2019-11" db="EMBL/GenBank/DDBJ databases">
        <title>Paenibacillus monticola sp. nov., a novel PGPR strain isolated from mountain sample in China.</title>
        <authorList>
            <person name="Zhao Q."/>
            <person name="Li H.-P."/>
            <person name="Zhang J.-L."/>
        </authorList>
    </citation>
    <scope>NUCLEOTIDE SEQUENCE [LARGE SCALE GENOMIC DNA]</scope>
    <source>
        <strain evidence="1 2">LC-T2</strain>
    </source>
</reference>
<protein>
    <submittedName>
        <fullName evidence="1">Spo0E family sporulation regulatory protein-aspartic acid phosphatase</fullName>
    </submittedName>
</protein>
<dbReference type="SUPFAM" id="SSF140500">
    <property type="entry name" value="BAS1536-like"/>
    <property type="match status" value="1"/>
</dbReference>
<name>A0A7X2H9J5_9BACL</name>
<evidence type="ECO:0000313" key="1">
    <source>
        <dbReference type="EMBL" id="MRN56057.1"/>
    </source>
</evidence>
<dbReference type="InterPro" id="IPR018540">
    <property type="entry name" value="Spo0E-like"/>
</dbReference>
<dbReference type="Proteomes" id="UP000463051">
    <property type="component" value="Unassembled WGS sequence"/>
</dbReference>
<dbReference type="GO" id="GO:0043937">
    <property type="term" value="P:regulation of sporulation"/>
    <property type="evidence" value="ECO:0007669"/>
    <property type="project" value="InterPro"/>
</dbReference>